<sequence>MKFEQSAPNWTQSLLQSLFRAGGSRQTPLCFCPRPGLRSELLPLAPDRSSGHPPEELPGLAPDRPPGRPREPLFSALERPWGRPSEPQNSVPEQPRRRPPEIQNSAFERPRRRPPELQNSAFERPTAAPLSLRTLSLSGLPCLCAQPLSDHGAVGPRPWAPPGFPPPVPPSSLLRFPPPPSHLSFSVCHFLSLIVLPNPHVFHLCLIAPAFLPCI</sequence>
<proteinExistence type="predicted"/>
<dbReference type="Proteomes" id="UP001153269">
    <property type="component" value="Unassembled WGS sequence"/>
</dbReference>
<evidence type="ECO:0000313" key="2">
    <source>
        <dbReference type="EMBL" id="CAB1441525.1"/>
    </source>
</evidence>
<gene>
    <name evidence="2" type="ORF">PLEPLA_LOCUS29288</name>
</gene>
<comment type="caution">
    <text evidence="2">The sequence shown here is derived from an EMBL/GenBank/DDBJ whole genome shotgun (WGS) entry which is preliminary data.</text>
</comment>
<dbReference type="AlphaFoldDB" id="A0A9N7YXG7"/>
<keyword evidence="3" id="KW-1185">Reference proteome</keyword>
<feature type="region of interest" description="Disordered" evidence="1">
    <location>
        <begin position="25"/>
        <end position="125"/>
    </location>
</feature>
<organism evidence="2 3">
    <name type="scientific">Pleuronectes platessa</name>
    <name type="common">European plaice</name>
    <dbReference type="NCBI Taxonomy" id="8262"/>
    <lineage>
        <taxon>Eukaryota</taxon>
        <taxon>Metazoa</taxon>
        <taxon>Chordata</taxon>
        <taxon>Craniata</taxon>
        <taxon>Vertebrata</taxon>
        <taxon>Euteleostomi</taxon>
        <taxon>Actinopterygii</taxon>
        <taxon>Neopterygii</taxon>
        <taxon>Teleostei</taxon>
        <taxon>Neoteleostei</taxon>
        <taxon>Acanthomorphata</taxon>
        <taxon>Carangaria</taxon>
        <taxon>Pleuronectiformes</taxon>
        <taxon>Pleuronectoidei</taxon>
        <taxon>Pleuronectidae</taxon>
        <taxon>Pleuronectes</taxon>
    </lineage>
</organism>
<evidence type="ECO:0000313" key="3">
    <source>
        <dbReference type="Proteomes" id="UP001153269"/>
    </source>
</evidence>
<evidence type="ECO:0000256" key="1">
    <source>
        <dbReference type="SAM" id="MobiDB-lite"/>
    </source>
</evidence>
<name>A0A9N7YXG7_PLEPL</name>
<reference evidence="2" key="1">
    <citation type="submission" date="2020-03" db="EMBL/GenBank/DDBJ databases">
        <authorList>
            <person name="Weist P."/>
        </authorList>
    </citation>
    <scope>NUCLEOTIDE SEQUENCE</scope>
</reference>
<protein>
    <submittedName>
        <fullName evidence="2">Uncharacterized protein</fullName>
    </submittedName>
</protein>
<dbReference type="EMBL" id="CADEAL010002664">
    <property type="protein sequence ID" value="CAB1441525.1"/>
    <property type="molecule type" value="Genomic_DNA"/>
</dbReference>
<accession>A0A9N7YXG7</accession>